<sequence length="52" mass="5897">MFLSFKKGGQVHQIDAAENFYQALIIVTYLQAGFQRHLAKVIYGFGMMSDLV</sequence>
<dbReference type="EMBL" id="JAAOLX010000004">
    <property type="protein sequence ID" value="NHQ86497.1"/>
    <property type="molecule type" value="Genomic_DNA"/>
</dbReference>
<accession>A0ABX0KVK0</accession>
<evidence type="ECO:0000313" key="2">
    <source>
        <dbReference type="Proteomes" id="UP000712570"/>
    </source>
</evidence>
<comment type="caution">
    <text evidence="1">The sequence shown here is derived from an EMBL/GenBank/DDBJ whole genome shotgun (WGS) entry which is preliminary data.</text>
</comment>
<evidence type="ECO:0000313" key="1">
    <source>
        <dbReference type="EMBL" id="NHQ86497.1"/>
    </source>
</evidence>
<name>A0ABX0KVK0_9NEIS</name>
<organism evidence="1 2">
    <name type="scientific">Iodobacter violaceini</name>
    <dbReference type="NCBI Taxonomy" id="3044271"/>
    <lineage>
        <taxon>Bacteria</taxon>
        <taxon>Pseudomonadati</taxon>
        <taxon>Pseudomonadota</taxon>
        <taxon>Betaproteobacteria</taxon>
        <taxon>Neisseriales</taxon>
        <taxon>Chitinibacteraceae</taxon>
        <taxon>Iodobacter</taxon>
    </lineage>
</organism>
<dbReference type="Proteomes" id="UP000712570">
    <property type="component" value="Unassembled WGS sequence"/>
</dbReference>
<gene>
    <name evidence="1" type="ORF">HA050_10265</name>
</gene>
<keyword evidence="2" id="KW-1185">Reference proteome</keyword>
<proteinExistence type="predicted"/>
<protein>
    <submittedName>
        <fullName evidence="1">Uncharacterized protein</fullName>
    </submittedName>
</protein>
<reference evidence="1 2" key="1">
    <citation type="submission" date="2020-03" db="EMBL/GenBank/DDBJ databases">
        <title>Draft genome sequence of environmentally isolated violet-colored cultures.</title>
        <authorList>
            <person name="Wilson H.S."/>
        </authorList>
    </citation>
    <scope>NUCLEOTIDE SEQUENCE [LARGE SCALE GENOMIC DNA]</scope>
    <source>
        <strain evidence="1 2">HSC-16F04</strain>
    </source>
</reference>